<reference evidence="2" key="1">
    <citation type="submission" date="2020-03" db="EMBL/GenBank/DDBJ databases">
        <title>A transcriptome and proteome of the tick Rhipicephalus microplus shaped by the genetic composition of its hosts and developmental stage.</title>
        <authorList>
            <person name="Garcia G.R."/>
            <person name="Ribeiro J.M.C."/>
            <person name="Maruyama S.R."/>
            <person name="Gardinasse L.G."/>
            <person name="Nelson K."/>
            <person name="Ferreira B.R."/>
            <person name="Andrade T.G."/>
            <person name="Santos I.K.F.M."/>
        </authorList>
    </citation>
    <scope>NUCLEOTIDE SEQUENCE</scope>
    <source>
        <strain evidence="2">NSGR</strain>
        <tissue evidence="2">Salivary glands</tissue>
    </source>
</reference>
<name>A0A6G5A101_RHIMP</name>
<feature type="signal peptide" evidence="1">
    <location>
        <begin position="1"/>
        <end position="15"/>
    </location>
</feature>
<proteinExistence type="predicted"/>
<dbReference type="AlphaFoldDB" id="A0A6G5A101"/>
<keyword evidence="1" id="KW-0732">Signal</keyword>
<dbReference type="EMBL" id="GIKN01002419">
    <property type="protein sequence ID" value="NIE44692.1"/>
    <property type="molecule type" value="Transcribed_RNA"/>
</dbReference>
<protein>
    <submittedName>
        <fullName evidence="2">Putative secreted protein</fullName>
    </submittedName>
</protein>
<sequence length="69" mass="8036">MLLVFFLLMPSFLRTSQLLALLFLNFSYKPKPPIRLQPDRQSSINNPLSSPHIPDLPSTRWPHCISYHC</sequence>
<organism evidence="2">
    <name type="scientific">Rhipicephalus microplus</name>
    <name type="common">Cattle tick</name>
    <name type="synonym">Boophilus microplus</name>
    <dbReference type="NCBI Taxonomy" id="6941"/>
    <lineage>
        <taxon>Eukaryota</taxon>
        <taxon>Metazoa</taxon>
        <taxon>Ecdysozoa</taxon>
        <taxon>Arthropoda</taxon>
        <taxon>Chelicerata</taxon>
        <taxon>Arachnida</taxon>
        <taxon>Acari</taxon>
        <taxon>Parasitiformes</taxon>
        <taxon>Ixodida</taxon>
        <taxon>Ixodoidea</taxon>
        <taxon>Ixodidae</taxon>
        <taxon>Rhipicephalinae</taxon>
        <taxon>Rhipicephalus</taxon>
        <taxon>Boophilus</taxon>
    </lineage>
</organism>
<evidence type="ECO:0000256" key="1">
    <source>
        <dbReference type="SAM" id="SignalP"/>
    </source>
</evidence>
<evidence type="ECO:0000313" key="2">
    <source>
        <dbReference type="EMBL" id="NIE44692.1"/>
    </source>
</evidence>
<accession>A0A6G5A101</accession>
<feature type="chain" id="PRO_5026347268" evidence="1">
    <location>
        <begin position="16"/>
        <end position="69"/>
    </location>
</feature>